<protein>
    <submittedName>
        <fullName evidence="2">Uncharacterized protein</fullName>
    </submittedName>
</protein>
<reference evidence="3" key="2">
    <citation type="journal article" date="2008" name="Nucleic Acids Res.">
        <title>The rice annotation project database (RAP-DB): 2008 update.</title>
        <authorList>
            <consortium name="The rice annotation project (RAP)"/>
        </authorList>
    </citation>
    <scope>GENOME REANNOTATION</scope>
    <source>
        <strain evidence="3">cv. Nipponbare</strain>
    </source>
</reference>
<name>Q69LP8_ORYSJ</name>
<evidence type="ECO:0000256" key="1">
    <source>
        <dbReference type="SAM" id="MobiDB-lite"/>
    </source>
</evidence>
<gene>
    <name evidence="2" type="primary">OSJNBa0094B20.20</name>
</gene>
<organism evidence="2 3">
    <name type="scientific">Oryza sativa subsp. japonica</name>
    <name type="common">Rice</name>
    <dbReference type="NCBI Taxonomy" id="39947"/>
    <lineage>
        <taxon>Eukaryota</taxon>
        <taxon>Viridiplantae</taxon>
        <taxon>Streptophyta</taxon>
        <taxon>Embryophyta</taxon>
        <taxon>Tracheophyta</taxon>
        <taxon>Spermatophyta</taxon>
        <taxon>Magnoliopsida</taxon>
        <taxon>Liliopsida</taxon>
        <taxon>Poales</taxon>
        <taxon>Poaceae</taxon>
        <taxon>BOP clade</taxon>
        <taxon>Oryzoideae</taxon>
        <taxon>Oryzeae</taxon>
        <taxon>Oryzinae</taxon>
        <taxon>Oryza</taxon>
        <taxon>Oryza sativa</taxon>
    </lineage>
</organism>
<evidence type="ECO:0000313" key="2">
    <source>
        <dbReference type="EMBL" id="BAD34049.1"/>
    </source>
</evidence>
<feature type="region of interest" description="Disordered" evidence="1">
    <location>
        <begin position="49"/>
        <end position="70"/>
    </location>
</feature>
<dbReference type="Proteomes" id="UP000000763">
    <property type="component" value="Chromosome 9"/>
</dbReference>
<dbReference type="EMBL" id="AP005821">
    <property type="protein sequence ID" value="BAD34049.1"/>
    <property type="molecule type" value="Genomic_DNA"/>
</dbReference>
<evidence type="ECO:0000313" key="3">
    <source>
        <dbReference type="Proteomes" id="UP000000763"/>
    </source>
</evidence>
<sequence>MARRGLGGSGSSGVGWDQRGLGLAYPTMAAIEPGGLRWLRETTRAARKGAAEGLSVAGGGAEGRTAGGGALARRRAAADAERRGGDIKVLSS</sequence>
<feature type="compositionally biased region" description="Gly residues" evidence="1">
    <location>
        <begin position="56"/>
        <end position="70"/>
    </location>
</feature>
<proteinExistence type="predicted"/>
<reference evidence="3" key="1">
    <citation type="journal article" date="2005" name="Nature">
        <title>The map-based sequence of the rice genome.</title>
        <authorList>
            <consortium name="International rice genome sequencing project (IRGSP)"/>
            <person name="Matsumoto T."/>
            <person name="Wu J."/>
            <person name="Kanamori H."/>
            <person name="Katayose Y."/>
            <person name="Fujisawa M."/>
            <person name="Namiki N."/>
            <person name="Mizuno H."/>
            <person name="Yamamoto K."/>
            <person name="Antonio B.A."/>
            <person name="Baba T."/>
            <person name="Sakata K."/>
            <person name="Nagamura Y."/>
            <person name="Aoki H."/>
            <person name="Arikawa K."/>
            <person name="Arita K."/>
            <person name="Bito T."/>
            <person name="Chiden Y."/>
            <person name="Fujitsuka N."/>
            <person name="Fukunaka R."/>
            <person name="Hamada M."/>
            <person name="Harada C."/>
            <person name="Hayashi A."/>
            <person name="Hijishita S."/>
            <person name="Honda M."/>
            <person name="Hosokawa S."/>
            <person name="Ichikawa Y."/>
            <person name="Idonuma A."/>
            <person name="Iijima M."/>
            <person name="Ikeda M."/>
            <person name="Ikeno M."/>
            <person name="Ito K."/>
            <person name="Ito S."/>
            <person name="Ito T."/>
            <person name="Ito Y."/>
            <person name="Ito Y."/>
            <person name="Iwabuchi A."/>
            <person name="Kamiya K."/>
            <person name="Karasawa W."/>
            <person name="Kurita K."/>
            <person name="Katagiri S."/>
            <person name="Kikuta A."/>
            <person name="Kobayashi H."/>
            <person name="Kobayashi N."/>
            <person name="Machita K."/>
            <person name="Maehara T."/>
            <person name="Masukawa M."/>
            <person name="Mizubayashi T."/>
            <person name="Mukai Y."/>
            <person name="Nagasaki H."/>
            <person name="Nagata Y."/>
            <person name="Naito S."/>
            <person name="Nakashima M."/>
            <person name="Nakama Y."/>
            <person name="Nakamichi Y."/>
            <person name="Nakamura M."/>
            <person name="Meguro A."/>
            <person name="Negishi M."/>
            <person name="Ohta I."/>
            <person name="Ohta T."/>
            <person name="Okamoto M."/>
            <person name="Ono N."/>
            <person name="Saji S."/>
            <person name="Sakaguchi M."/>
            <person name="Sakai K."/>
            <person name="Shibata M."/>
            <person name="Shimokawa T."/>
            <person name="Song J."/>
            <person name="Takazaki Y."/>
            <person name="Terasawa K."/>
            <person name="Tsugane M."/>
            <person name="Tsuji K."/>
            <person name="Ueda S."/>
            <person name="Waki K."/>
            <person name="Yamagata H."/>
            <person name="Yamamoto M."/>
            <person name="Yamamoto S."/>
            <person name="Yamane H."/>
            <person name="Yoshiki S."/>
            <person name="Yoshihara R."/>
            <person name="Yukawa K."/>
            <person name="Zhong H."/>
            <person name="Yano M."/>
            <person name="Yuan Q."/>
            <person name="Ouyang S."/>
            <person name="Liu J."/>
            <person name="Jones K.M."/>
            <person name="Gansberger K."/>
            <person name="Moffat K."/>
            <person name="Hill J."/>
            <person name="Bera J."/>
            <person name="Fadrosh D."/>
            <person name="Jin S."/>
            <person name="Johri S."/>
            <person name="Kim M."/>
            <person name="Overton L."/>
            <person name="Reardon M."/>
            <person name="Tsitrin T."/>
            <person name="Vuong H."/>
            <person name="Weaver B."/>
            <person name="Ciecko A."/>
            <person name="Tallon L."/>
            <person name="Jackson J."/>
            <person name="Pai G."/>
            <person name="Aken S.V."/>
            <person name="Utterback T."/>
            <person name="Reidmuller S."/>
            <person name="Feldblyum T."/>
            <person name="Hsiao J."/>
            <person name="Zismann V."/>
            <person name="Iobst S."/>
            <person name="de Vazeille A.R."/>
            <person name="Buell C.R."/>
            <person name="Ying K."/>
            <person name="Li Y."/>
            <person name="Lu T."/>
            <person name="Huang Y."/>
            <person name="Zhao Q."/>
            <person name="Feng Q."/>
            <person name="Zhang L."/>
            <person name="Zhu J."/>
            <person name="Weng Q."/>
            <person name="Mu J."/>
            <person name="Lu Y."/>
            <person name="Fan D."/>
            <person name="Liu Y."/>
            <person name="Guan J."/>
            <person name="Zhang Y."/>
            <person name="Yu S."/>
            <person name="Liu X."/>
            <person name="Zhang Y."/>
            <person name="Hong G."/>
            <person name="Han B."/>
            <person name="Choisne N."/>
            <person name="Demange N."/>
            <person name="Orjeda G."/>
            <person name="Samain S."/>
            <person name="Cattolico L."/>
            <person name="Pelletier E."/>
            <person name="Couloux A."/>
            <person name="Segurens B."/>
            <person name="Wincker P."/>
            <person name="D'Hont A."/>
            <person name="Scarpelli C."/>
            <person name="Weissenbach J."/>
            <person name="Salanoubat M."/>
            <person name="Quetier F."/>
            <person name="Yu Y."/>
            <person name="Kim H.R."/>
            <person name="Rambo T."/>
            <person name="Currie J."/>
            <person name="Collura K."/>
            <person name="Luo M."/>
            <person name="Yang T."/>
            <person name="Ammiraju J.S.S."/>
            <person name="Engler F."/>
            <person name="Soderlund C."/>
            <person name="Wing R.A."/>
            <person name="Palmer L.E."/>
            <person name="de la Bastide M."/>
            <person name="Spiegel L."/>
            <person name="Nascimento L."/>
            <person name="Zutavern T."/>
            <person name="O'Shaughnessy A."/>
            <person name="Dike S."/>
            <person name="Dedhia N."/>
            <person name="Preston R."/>
            <person name="Balija V."/>
            <person name="McCombie W.R."/>
            <person name="Chow T."/>
            <person name="Chen H."/>
            <person name="Chung M."/>
            <person name="Chen C."/>
            <person name="Shaw J."/>
            <person name="Wu H."/>
            <person name="Hsiao K."/>
            <person name="Chao Y."/>
            <person name="Chu M."/>
            <person name="Cheng C."/>
            <person name="Hour A."/>
            <person name="Lee P."/>
            <person name="Lin S."/>
            <person name="Lin Y."/>
            <person name="Liou J."/>
            <person name="Liu S."/>
            <person name="Hsing Y."/>
            <person name="Raghuvanshi S."/>
            <person name="Mohanty A."/>
            <person name="Bharti A.K."/>
            <person name="Gaur A."/>
            <person name="Gupta V."/>
            <person name="Kumar D."/>
            <person name="Ravi V."/>
            <person name="Vij S."/>
            <person name="Kapur A."/>
            <person name="Khurana P."/>
            <person name="Khurana P."/>
            <person name="Khurana J.P."/>
            <person name="Tyagi A.K."/>
            <person name="Gaikwad K."/>
            <person name="Singh A."/>
            <person name="Dalal V."/>
            <person name="Srivastava S."/>
            <person name="Dixit A."/>
            <person name="Pal A.K."/>
            <person name="Ghazi I.A."/>
            <person name="Yadav M."/>
            <person name="Pandit A."/>
            <person name="Bhargava A."/>
            <person name="Sureshbabu K."/>
            <person name="Batra K."/>
            <person name="Sharma T.R."/>
            <person name="Mohapatra T."/>
            <person name="Singh N.K."/>
            <person name="Messing J."/>
            <person name="Nelson A.B."/>
            <person name="Fuks G."/>
            <person name="Kavchok S."/>
            <person name="Keizer G."/>
            <person name="Linton E."/>
            <person name="Llaca V."/>
            <person name="Song R."/>
            <person name="Tanyolac B."/>
            <person name="Young S."/>
            <person name="Ho-Il K."/>
            <person name="Hahn J.H."/>
            <person name="Sangsakoo G."/>
            <person name="Vanavichit A."/>
            <person name="de Mattos Luiz.A.T."/>
            <person name="Zimmer P.D."/>
            <person name="Malone G."/>
            <person name="Dellagostin O."/>
            <person name="de Oliveira A.C."/>
            <person name="Bevan M."/>
            <person name="Bancroft I."/>
            <person name="Minx P."/>
            <person name="Cordum H."/>
            <person name="Wilson R."/>
            <person name="Cheng Z."/>
            <person name="Jin W."/>
            <person name="Jiang J."/>
            <person name="Leong S.A."/>
            <person name="Iwama H."/>
            <person name="Gojobori T."/>
            <person name="Itoh T."/>
            <person name="Niimura Y."/>
            <person name="Fujii Y."/>
            <person name="Habara T."/>
            <person name="Sakai H."/>
            <person name="Sato Y."/>
            <person name="Wilson G."/>
            <person name="Kumar K."/>
            <person name="McCouch S."/>
            <person name="Juretic N."/>
            <person name="Hoen D."/>
            <person name="Wright S."/>
            <person name="Bruskiewich R."/>
            <person name="Bureau T."/>
            <person name="Miyao A."/>
            <person name="Hirochika H."/>
            <person name="Nishikawa T."/>
            <person name="Kadowaki K."/>
            <person name="Sugiura M."/>
            <person name="Burr B."/>
            <person name="Sasaki T."/>
        </authorList>
    </citation>
    <scope>NUCLEOTIDE SEQUENCE [LARGE SCALE GENOMIC DNA]</scope>
    <source>
        <strain evidence="3">cv. Nipponbare</strain>
    </source>
</reference>
<accession>Q69LP8</accession>
<dbReference type="AlphaFoldDB" id="Q69LP8"/>